<keyword evidence="1" id="KW-1133">Transmembrane helix</keyword>
<protein>
    <submittedName>
        <fullName evidence="2">Uncharacterized protein</fullName>
    </submittedName>
</protein>
<dbReference type="AlphaFoldDB" id="A0A2Z3GRJ2"/>
<evidence type="ECO:0000313" key="3">
    <source>
        <dbReference type="Proteomes" id="UP000245802"/>
    </source>
</evidence>
<accession>A0A2Z3GRJ2</accession>
<keyword evidence="1" id="KW-0812">Transmembrane</keyword>
<sequence length="217" mass="24523">MDLLTAVYEFVKQYGATLALVATWAGVGLAWWRRRSQFRRKEFLTQVNFSLNLFGGTLMMRTLVERMAADVWPNAHGLGLLDRAARRTTDPDPFIRLTDKEDRDYAYRAIKNALSQLCPATFVAAALGAEVRTGTFLFALTCERYEEGMRTIKLRVILIEQNTLREWCAPGGKGDQLPMPEFYRTRFKTLQAMYKMDAAAQAGGPDELGRVELGVQA</sequence>
<organism evidence="2 3">
    <name type="scientific">Gemmata obscuriglobus</name>
    <dbReference type="NCBI Taxonomy" id="114"/>
    <lineage>
        <taxon>Bacteria</taxon>
        <taxon>Pseudomonadati</taxon>
        <taxon>Planctomycetota</taxon>
        <taxon>Planctomycetia</taxon>
        <taxon>Gemmatales</taxon>
        <taxon>Gemmataceae</taxon>
        <taxon>Gemmata</taxon>
    </lineage>
</organism>
<reference evidence="2 3" key="1">
    <citation type="submission" date="2018-01" db="EMBL/GenBank/DDBJ databases">
        <title>G. obscuriglobus.</title>
        <authorList>
            <person name="Franke J."/>
            <person name="Blomberg W."/>
            <person name="Selmecki A."/>
        </authorList>
    </citation>
    <scope>NUCLEOTIDE SEQUENCE [LARGE SCALE GENOMIC DNA]</scope>
    <source>
        <strain evidence="2 3">DSM 5831</strain>
    </source>
</reference>
<feature type="transmembrane region" description="Helical" evidence="1">
    <location>
        <begin position="14"/>
        <end position="32"/>
    </location>
</feature>
<proteinExistence type="predicted"/>
<evidence type="ECO:0000313" key="2">
    <source>
        <dbReference type="EMBL" id="AWM35938.1"/>
    </source>
</evidence>
<keyword evidence="1" id="KW-0472">Membrane</keyword>
<dbReference type="KEGG" id="gog:C1280_02190"/>
<name>A0A2Z3GRJ2_9BACT</name>
<dbReference type="RefSeq" id="WP_010039044.1">
    <property type="nucleotide sequence ID" value="NZ_CP025958.1"/>
</dbReference>
<dbReference type="EMBL" id="CP025958">
    <property type="protein sequence ID" value="AWM35938.1"/>
    <property type="molecule type" value="Genomic_DNA"/>
</dbReference>
<evidence type="ECO:0000256" key="1">
    <source>
        <dbReference type="SAM" id="Phobius"/>
    </source>
</evidence>
<gene>
    <name evidence="2" type="ORF">C1280_02190</name>
</gene>
<dbReference type="Proteomes" id="UP000245802">
    <property type="component" value="Chromosome"/>
</dbReference>
<keyword evidence="3" id="KW-1185">Reference proteome</keyword>